<reference evidence="2" key="1">
    <citation type="submission" date="2014-09" db="EMBL/GenBank/DDBJ databases">
        <authorList>
            <person name="Magalhaes I.L.F."/>
            <person name="Oliveira U."/>
            <person name="Santos F.R."/>
            <person name="Vidigal T.H.D.A."/>
            <person name="Brescovit A.D."/>
            <person name="Santos A.J."/>
        </authorList>
    </citation>
    <scope>NUCLEOTIDE SEQUENCE</scope>
    <source>
        <tissue evidence="2">Shoot tissue taken approximately 20 cm above the soil surface</tissue>
    </source>
</reference>
<reference evidence="2" key="2">
    <citation type="journal article" date="2015" name="Data Brief">
        <title>Shoot transcriptome of the giant reed, Arundo donax.</title>
        <authorList>
            <person name="Barrero R.A."/>
            <person name="Guerrero F.D."/>
            <person name="Moolhuijzen P."/>
            <person name="Goolsby J.A."/>
            <person name="Tidwell J."/>
            <person name="Bellgard S.E."/>
            <person name="Bellgard M.I."/>
        </authorList>
    </citation>
    <scope>NUCLEOTIDE SEQUENCE</scope>
    <source>
        <tissue evidence="2">Shoot tissue taken approximately 20 cm above the soil surface</tissue>
    </source>
</reference>
<evidence type="ECO:0000313" key="2">
    <source>
        <dbReference type="EMBL" id="JAE16538.1"/>
    </source>
</evidence>
<dbReference type="AlphaFoldDB" id="A0A0A9G7A7"/>
<sequence>MSPVSAAQREETSFTLSESAQLDLGVSAADSASRIGETRPRPLKSSSGRGRRLEAGDLTDSIQNSATDASVAAATSHLLQITSSASATAPPTARTSGRMLKAAAVASGRAAVS</sequence>
<feature type="region of interest" description="Disordered" evidence="1">
    <location>
        <begin position="28"/>
        <end position="58"/>
    </location>
</feature>
<evidence type="ECO:0000256" key="1">
    <source>
        <dbReference type="SAM" id="MobiDB-lite"/>
    </source>
</evidence>
<accession>A0A0A9G7A7</accession>
<dbReference type="EMBL" id="GBRH01181358">
    <property type="protein sequence ID" value="JAE16538.1"/>
    <property type="molecule type" value="Transcribed_RNA"/>
</dbReference>
<protein>
    <submittedName>
        <fullName evidence="2">Uncharacterized protein</fullName>
    </submittedName>
</protein>
<proteinExistence type="predicted"/>
<organism evidence="2">
    <name type="scientific">Arundo donax</name>
    <name type="common">Giant reed</name>
    <name type="synonym">Donax arundinaceus</name>
    <dbReference type="NCBI Taxonomy" id="35708"/>
    <lineage>
        <taxon>Eukaryota</taxon>
        <taxon>Viridiplantae</taxon>
        <taxon>Streptophyta</taxon>
        <taxon>Embryophyta</taxon>
        <taxon>Tracheophyta</taxon>
        <taxon>Spermatophyta</taxon>
        <taxon>Magnoliopsida</taxon>
        <taxon>Liliopsida</taxon>
        <taxon>Poales</taxon>
        <taxon>Poaceae</taxon>
        <taxon>PACMAD clade</taxon>
        <taxon>Arundinoideae</taxon>
        <taxon>Arundineae</taxon>
        <taxon>Arundo</taxon>
    </lineage>
</organism>
<name>A0A0A9G7A7_ARUDO</name>